<evidence type="ECO:0000256" key="1">
    <source>
        <dbReference type="SAM" id="Phobius"/>
    </source>
</evidence>
<keyword evidence="3" id="KW-1185">Reference proteome</keyword>
<dbReference type="Proteomes" id="UP000231701">
    <property type="component" value="Chromosome"/>
</dbReference>
<sequence length="158" mass="17311">MVNDEVAEIMKWLLIIVGVLLVAGLVAFIAMAIQSHKSPESLGLQNGLLRSCPASPNCVCSEEHSQGSEEHAIGPIKANDGGWKRLTTIITEQGGEIQKNDGSYLHATFTTPVFRYVDDVELRLDEGSGLIHIRSASRVGRSDFSVNRNRIERLKKAL</sequence>
<dbReference type="Pfam" id="PF07386">
    <property type="entry name" value="DUF1499"/>
    <property type="match status" value="1"/>
</dbReference>
<protein>
    <submittedName>
        <fullName evidence="2">Uncharacterized conserved protein, DUF1499 family</fullName>
    </submittedName>
</protein>
<name>A0A2K8KWP9_MARES</name>
<dbReference type="PANTHER" id="PTHR34801:SF6">
    <property type="entry name" value="SLL1620 PROTEIN"/>
    <property type="match status" value="1"/>
</dbReference>
<organism evidence="2 3">
    <name type="scientific">Mariprofundus aestuarium</name>
    <dbReference type="NCBI Taxonomy" id="1921086"/>
    <lineage>
        <taxon>Bacteria</taxon>
        <taxon>Pseudomonadati</taxon>
        <taxon>Pseudomonadota</taxon>
        <taxon>Candidatius Mariprofundia</taxon>
        <taxon>Mariprofundales</taxon>
        <taxon>Mariprofundaceae</taxon>
        <taxon>Mariprofundus</taxon>
    </lineage>
</organism>
<evidence type="ECO:0000313" key="3">
    <source>
        <dbReference type="Proteomes" id="UP000231701"/>
    </source>
</evidence>
<keyword evidence="1" id="KW-1133">Transmembrane helix</keyword>
<keyword evidence="1" id="KW-0472">Membrane</keyword>
<reference evidence="2 3" key="1">
    <citation type="submission" date="2016-12" db="EMBL/GenBank/DDBJ databases">
        <title>Isolation and genomic insights into novel planktonic Zetaproteobacteria from stratified waters of the Chesapeake Bay.</title>
        <authorList>
            <person name="McAllister S.M."/>
            <person name="Kato S."/>
            <person name="Chan C.S."/>
            <person name="Chiu B.K."/>
            <person name="Field E.K."/>
        </authorList>
    </citation>
    <scope>NUCLEOTIDE SEQUENCE [LARGE SCALE GENOMIC DNA]</scope>
    <source>
        <strain evidence="2 3">CP-5</strain>
    </source>
</reference>
<dbReference type="AlphaFoldDB" id="A0A2K8KWP9"/>
<dbReference type="PIRSF" id="PIRSF026426">
    <property type="entry name" value="DUF1499"/>
    <property type="match status" value="1"/>
</dbReference>
<evidence type="ECO:0000313" key="2">
    <source>
        <dbReference type="EMBL" id="ATX79325.1"/>
    </source>
</evidence>
<accession>A0A2K8KWP9</accession>
<dbReference type="KEGG" id="maes:Ga0123461_0905"/>
<dbReference type="InterPro" id="IPR010865">
    <property type="entry name" value="DUF1499"/>
</dbReference>
<proteinExistence type="predicted"/>
<feature type="transmembrane region" description="Helical" evidence="1">
    <location>
        <begin position="12"/>
        <end position="33"/>
    </location>
</feature>
<dbReference type="PANTHER" id="PTHR34801">
    <property type="entry name" value="EXPRESSED PROTEIN"/>
    <property type="match status" value="1"/>
</dbReference>
<gene>
    <name evidence="2" type="ORF">Ga0123461_0905</name>
</gene>
<dbReference type="EMBL" id="CP018799">
    <property type="protein sequence ID" value="ATX79325.1"/>
    <property type="molecule type" value="Genomic_DNA"/>
</dbReference>
<dbReference type="RefSeq" id="WP_232710363.1">
    <property type="nucleotide sequence ID" value="NZ_CP018799.1"/>
</dbReference>
<keyword evidence="1" id="KW-0812">Transmembrane</keyword>